<organism evidence="13 14">
    <name type="scientific">Paraburkholderia bryophila</name>
    <dbReference type="NCBI Taxonomy" id="420952"/>
    <lineage>
        <taxon>Bacteria</taxon>
        <taxon>Pseudomonadati</taxon>
        <taxon>Pseudomonadota</taxon>
        <taxon>Betaproteobacteria</taxon>
        <taxon>Burkholderiales</taxon>
        <taxon>Burkholderiaceae</taxon>
        <taxon>Paraburkholderia</taxon>
    </lineage>
</organism>
<comment type="similarity">
    <text evidence="2">Belongs to the membrane fusion protein (MFP) (TC 8.A.1) family.</text>
</comment>
<dbReference type="PANTHER" id="PTHR30386">
    <property type="entry name" value="MEMBRANE FUSION SUBUNIT OF EMRAB-TOLC MULTIDRUG EFFLUX PUMP"/>
    <property type="match status" value="1"/>
</dbReference>
<dbReference type="Gene3D" id="2.40.50.100">
    <property type="match status" value="1"/>
</dbReference>
<evidence type="ECO:0000256" key="9">
    <source>
        <dbReference type="SAM" id="Coils"/>
    </source>
</evidence>
<evidence type="ECO:0000256" key="10">
    <source>
        <dbReference type="SAM" id="MobiDB-lite"/>
    </source>
</evidence>
<accession>A0A329CL34</accession>
<comment type="subcellular location">
    <subcellularLocation>
        <location evidence="1">Cell inner membrane</location>
        <topology evidence="1">Single-pass membrane protein</topology>
    </subcellularLocation>
</comment>
<evidence type="ECO:0000256" key="8">
    <source>
        <dbReference type="ARBA" id="ARBA00023136"/>
    </source>
</evidence>
<evidence type="ECO:0000256" key="7">
    <source>
        <dbReference type="ARBA" id="ARBA00022989"/>
    </source>
</evidence>
<dbReference type="Pfam" id="PF25885">
    <property type="entry name" value="HH_EMRA"/>
    <property type="match status" value="1"/>
</dbReference>
<evidence type="ECO:0000256" key="11">
    <source>
        <dbReference type="SAM" id="Phobius"/>
    </source>
</evidence>
<evidence type="ECO:0000313" key="14">
    <source>
        <dbReference type="Proteomes" id="UP000248918"/>
    </source>
</evidence>
<dbReference type="GO" id="GO:0015721">
    <property type="term" value="P:bile acid and bile salt transport"/>
    <property type="evidence" value="ECO:0007669"/>
    <property type="project" value="UniProtKB-ARBA"/>
</dbReference>
<sequence>MHNDKQAQHAAGWTQEQPDAASMADHAETLHDRKRAGRRRRFAMFFGAVALAGAVWLTYWGLSARFYEETDDAYVAGNIVQIAAQIPGTVTDILVDNTRQVRAGQPLVKLDDTEAAAAFAQARAQLTLAVRQVANATISRKLYVQAIDARRAELALAQRALAARDHASVEVVSPEELARAKETVAVAQANLASAQVQLDAARALGGKVPIESSPTVLQAAAQFRLAYRNVQRTTVVSPVDGTVGQRSVQIGQQVGPGLALMSIVPLERLWVEANFKEGQIRSMRVGQPVRIVSDVYGSQVVYRGHVEGFSAGTGSAFSMLPSQNAAGNWIKVVQRVPIVISLDAAELAAHPLRLGLSMQVSVDTHQRGGHLIGNDTPAATQTTRVRDNVSRDADALIARIIRENSDRGGAAD</sequence>
<keyword evidence="4" id="KW-1003">Cell membrane</keyword>
<evidence type="ECO:0000256" key="4">
    <source>
        <dbReference type="ARBA" id="ARBA00022475"/>
    </source>
</evidence>
<evidence type="ECO:0000256" key="6">
    <source>
        <dbReference type="ARBA" id="ARBA00022692"/>
    </source>
</evidence>
<keyword evidence="6 11" id="KW-0812">Transmembrane</keyword>
<keyword evidence="7 11" id="KW-1133">Transmembrane helix</keyword>
<dbReference type="EMBL" id="QLTK01000006">
    <property type="protein sequence ID" value="RAS34421.1"/>
    <property type="molecule type" value="Genomic_DNA"/>
</dbReference>
<gene>
    <name evidence="13" type="ORF">BX591_106102</name>
</gene>
<dbReference type="GO" id="GO:1990961">
    <property type="term" value="P:xenobiotic detoxification by transmembrane export across the plasma membrane"/>
    <property type="evidence" value="ECO:0007669"/>
    <property type="project" value="UniProtKB-ARBA"/>
</dbReference>
<reference evidence="13 14" key="1">
    <citation type="submission" date="2018-06" db="EMBL/GenBank/DDBJ databases">
        <title>Genomic Encyclopedia of Type Strains, Phase III (KMG-III): the genomes of soil and plant-associated and newly described type strains.</title>
        <authorList>
            <person name="Whitman W."/>
        </authorList>
    </citation>
    <scope>NUCLEOTIDE SEQUENCE [LARGE SCALE GENOMIC DNA]</scope>
    <source>
        <strain evidence="13 14">LMG 23644</strain>
    </source>
</reference>
<dbReference type="GO" id="GO:0046677">
    <property type="term" value="P:response to antibiotic"/>
    <property type="evidence" value="ECO:0007669"/>
    <property type="project" value="UniProtKB-ARBA"/>
</dbReference>
<feature type="coiled-coil region" evidence="9">
    <location>
        <begin position="177"/>
        <end position="204"/>
    </location>
</feature>
<name>A0A329CL34_9BURK</name>
<keyword evidence="3" id="KW-0813">Transport</keyword>
<keyword evidence="5" id="KW-0997">Cell inner membrane</keyword>
<dbReference type="InterPro" id="IPR050739">
    <property type="entry name" value="MFP"/>
</dbReference>
<comment type="caution">
    <text evidence="13">The sequence shown here is derived from an EMBL/GenBank/DDBJ whole genome shotgun (WGS) entry which is preliminary data.</text>
</comment>
<keyword evidence="8 11" id="KW-0472">Membrane</keyword>
<dbReference type="AlphaFoldDB" id="A0A329CL34"/>
<evidence type="ECO:0000256" key="1">
    <source>
        <dbReference type="ARBA" id="ARBA00004377"/>
    </source>
</evidence>
<feature type="region of interest" description="Disordered" evidence="10">
    <location>
        <begin position="1"/>
        <end position="26"/>
    </location>
</feature>
<feature type="transmembrane region" description="Helical" evidence="11">
    <location>
        <begin position="42"/>
        <end position="62"/>
    </location>
</feature>
<proteinExistence type="inferred from homology"/>
<dbReference type="Proteomes" id="UP000248918">
    <property type="component" value="Unassembled WGS sequence"/>
</dbReference>
<feature type="domain" description="Multidrug export protein EmrA/FarA alpha-helical hairpin" evidence="12">
    <location>
        <begin position="113"/>
        <end position="233"/>
    </location>
</feature>
<dbReference type="GO" id="GO:0005886">
    <property type="term" value="C:plasma membrane"/>
    <property type="evidence" value="ECO:0007669"/>
    <property type="project" value="UniProtKB-SubCell"/>
</dbReference>
<keyword evidence="9" id="KW-0175">Coiled coil</keyword>
<dbReference type="Gene3D" id="2.40.30.170">
    <property type="match status" value="1"/>
</dbReference>
<protein>
    <submittedName>
        <fullName evidence="13">Membrane fusion protein (Multidrug efflux system)</fullName>
    </submittedName>
</protein>
<dbReference type="FunFam" id="2.40.30.170:FF:000003">
    <property type="entry name" value="Multidrug resistance protein A"/>
    <property type="match status" value="1"/>
</dbReference>
<evidence type="ECO:0000256" key="5">
    <source>
        <dbReference type="ARBA" id="ARBA00022519"/>
    </source>
</evidence>
<evidence type="ECO:0000256" key="2">
    <source>
        <dbReference type="ARBA" id="ARBA00009477"/>
    </source>
</evidence>
<dbReference type="InterPro" id="IPR058633">
    <property type="entry name" value="EmrA/FarA_HH"/>
</dbReference>
<evidence type="ECO:0000256" key="3">
    <source>
        <dbReference type="ARBA" id="ARBA00022448"/>
    </source>
</evidence>
<dbReference type="OrthoDB" id="9811754at2"/>
<dbReference type="PANTHER" id="PTHR30386:SF19">
    <property type="entry name" value="MULTIDRUG EXPORT PROTEIN EMRA-RELATED"/>
    <property type="match status" value="1"/>
</dbReference>
<dbReference type="SUPFAM" id="SSF111369">
    <property type="entry name" value="HlyD-like secretion proteins"/>
    <property type="match status" value="2"/>
</dbReference>
<evidence type="ECO:0000313" key="13">
    <source>
        <dbReference type="EMBL" id="RAS34421.1"/>
    </source>
</evidence>
<evidence type="ECO:0000259" key="12">
    <source>
        <dbReference type="Pfam" id="PF25885"/>
    </source>
</evidence>